<evidence type="ECO:0000313" key="2">
    <source>
        <dbReference type="Proteomes" id="UP000244005"/>
    </source>
</evidence>
<dbReference type="Proteomes" id="UP000244005">
    <property type="component" value="Unassembled WGS sequence"/>
</dbReference>
<protein>
    <submittedName>
        <fullName evidence="1">Uncharacterized protein</fullName>
    </submittedName>
</protein>
<dbReference type="EMBL" id="KZ772839">
    <property type="protein sequence ID" value="PTQ28271.1"/>
    <property type="molecule type" value="Genomic_DNA"/>
</dbReference>
<organism evidence="1 2">
    <name type="scientific">Marchantia polymorpha</name>
    <name type="common">Common liverwort</name>
    <name type="synonym">Marchantia aquatica</name>
    <dbReference type="NCBI Taxonomy" id="3197"/>
    <lineage>
        <taxon>Eukaryota</taxon>
        <taxon>Viridiplantae</taxon>
        <taxon>Streptophyta</taxon>
        <taxon>Embryophyta</taxon>
        <taxon>Marchantiophyta</taxon>
        <taxon>Marchantiopsida</taxon>
        <taxon>Marchantiidae</taxon>
        <taxon>Marchantiales</taxon>
        <taxon>Marchantiaceae</taxon>
        <taxon>Marchantia</taxon>
    </lineage>
</organism>
<dbReference type="Gramene" id="Mp4g19120.1">
    <property type="protein sequence ID" value="Mp4g19120.1.cds1"/>
    <property type="gene ID" value="Mp4g19120"/>
</dbReference>
<gene>
    <name evidence="1" type="ORF">MARPO_0169s0031</name>
</gene>
<dbReference type="AlphaFoldDB" id="A0A2R6W330"/>
<keyword evidence="2" id="KW-1185">Reference proteome</keyword>
<proteinExistence type="predicted"/>
<evidence type="ECO:0000313" key="1">
    <source>
        <dbReference type="EMBL" id="PTQ28271.1"/>
    </source>
</evidence>
<sequence length="216" mass="24372">MAWEGRYWAKTVAAVRNDVYATTVMKQQLARTLTRYAFLKSQEQMLLGNAYICEGDFVLRAFLHHAKPCRISRVGDVHFCSCGMLRCLESSTSTIFLSSRMGIWRRVASYEGLPLGAINPAVVGESQNDVIEKDDAVMTPITNPAMACAKGRTRTKRSKNALEQPRKRRCGQCRQLGQKRNICTCRTEAEDFKNAFENVENAVVDKPQDPKEIVDM</sequence>
<accession>A0A2R6W330</accession>
<name>A0A2R6W330_MARPO</name>
<reference evidence="2" key="1">
    <citation type="journal article" date="2017" name="Cell">
        <title>Insights into land plant evolution garnered from the Marchantia polymorpha genome.</title>
        <authorList>
            <person name="Bowman J.L."/>
            <person name="Kohchi T."/>
            <person name="Yamato K.T."/>
            <person name="Jenkins J."/>
            <person name="Shu S."/>
            <person name="Ishizaki K."/>
            <person name="Yamaoka S."/>
            <person name="Nishihama R."/>
            <person name="Nakamura Y."/>
            <person name="Berger F."/>
            <person name="Adam C."/>
            <person name="Aki S.S."/>
            <person name="Althoff F."/>
            <person name="Araki T."/>
            <person name="Arteaga-Vazquez M.A."/>
            <person name="Balasubrmanian S."/>
            <person name="Barry K."/>
            <person name="Bauer D."/>
            <person name="Boehm C.R."/>
            <person name="Briginshaw L."/>
            <person name="Caballero-Perez J."/>
            <person name="Catarino B."/>
            <person name="Chen F."/>
            <person name="Chiyoda S."/>
            <person name="Chovatia M."/>
            <person name="Davies K.M."/>
            <person name="Delmans M."/>
            <person name="Demura T."/>
            <person name="Dierschke T."/>
            <person name="Dolan L."/>
            <person name="Dorantes-Acosta A.E."/>
            <person name="Eklund D.M."/>
            <person name="Florent S.N."/>
            <person name="Flores-Sandoval E."/>
            <person name="Fujiyama A."/>
            <person name="Fukuzawa H."/>
            <person name="Galik B."/>
            <person name="Grimanelli D."/>
            <person name="Grimwood J."/>
            <person name="Grossniklaus U."/>
            <person name="Hamada T."/>
            <person name="Haseloff J."/>
            <person name="Hetherington A.J."/>
            <person name="Higo A."/>
            <person name="Hirakawa Y."/>
            <person name="Hundley H.N."/>
            <person name="Ikeda Y."/>
            <person name="Inoue K."/>
            <person name="Inoue S.I."/>
            <person name="Ishida S."/>
            <person name="Jia Q."/>
            <person name="Kakita M."/>
            <person name="Kanazawa T."/>
            <person name="Kawai Y."/>
            <person name="Kawashima T."/>
            <person name="Kennedy M."/>
            <person name="Kinose K."/>
            <person name="Kinoshita T."/>
            <person name="Kohara Y."/>
            <person name="Koide E."/>
            <person name="Komatsu K."/>
            <person name="Kopischke S."/>
            <person name="Kubo M."/>
            <person name="Kyozuka J."/>
            <person name="Lagercrantz U."/>
            <person name="Lin S.S."/>
            <person name="Lindquist E."/>
            <person name="Lipzen A.M."/>
            <person name="Lu C.W."/>
            <person name="De Luna E."/>
            <person name="Martienssen R.A."/>
            <person name="Minamino N."/>
            <person name="Mizutani M."/>
            <person name="Mizutani M."/>
            <person name="Mochizuki N."/>
            <person name="Monte I."/>
            <person name="Mosher R."/>
            <person name="Nagasaki H."/>
            <person name="Nakagami H."/>
            <person name="Naramoto S."/>
            <person name="Nishitani K."/>
            <person name="Ohtani M."/>
            <person name="Okamoto T."/>
            <person name="Okumura M."/>
            <person name="Phillips J."/>
            <person name="Pollak B."/>
            <person name="Reinders A."/>
            <person name="Rovekamp M."/>
            <person name="Sano R."/>
            <person name="Sawa S."/>
            <person name="Schmid M.W."/>
            <person name="Shirakawa M."/>
            <person name="Solano R."/>
            <person name="Spunde A."/>
            <person name="Suetsugu N."/>
            <person name="Sugano S."/>
            <person name="Sugiyama A."/>
            <person name="Sun R."/>
            <person name="Suzuki Y."/>
            <person name="Takenaka M."/>
            <person name="Takezawa D."/>
            <person name="Tomogane H."/>
            <person name="Tsuzuki M."/>
            <person name="Ueda T."/>
            <person name="Umeda M."/>
            <person name="Ward J.M."/>
            <person name="Watanabe Y."/>
            <person name="Yazaki K."/>
            <person name="Yokoyama R."/>
            <person name="Yoshitake Y."/>
            <person name="Yotsui I."/>
            <person name="Zachgo S."/>
            <person name="Schmutz J."/>
        </authorList>
    </citation>
    <scope>NUCLEOTIDE SEQUENCE [LARGE SCALE GENOMIC DNA]</scope>
    <source>
        <strain evidence="2">Tak-1</strain>
    </source>
</reference>